<organism evidence="2 3">
    <name type="scientific">Parasponia andersonii</name>
    <name type="common">Sponia andersonii</name>
    <dbReference type="NCBI Taxonomy" id="3476"/>
    <lineage>
        <taxon>Eukaryota</taxon>
        <taxon>Viridiplantae</taxon>
        <taxon>Streptophyta</taxon>
        <taxon>Embryophyta</taxon>
        <taxon>Tracheophyta</taxon>
        <taxon>Spermatophyta</taxon>
        <taxon>Magnoliopsida</taxon>
        <taxon>eudicotyledons</taxon>
        <taxon>Gunneridae</taxon>
        <taxon>Pentapetalae</taxon>
        <taxon>rosids</taxon>
        <taxon>fabids</taxon>
        <taxon>Rosales</taxon>
        <taxon>Cannabaceae</taxon>
        <taxon>Parasponia</taxon>
    </lineage>
</organism>
<dbReference type="Pfam" id="PF12937">
    <property type="entry name" value="F-box-like"/>
    <property type="match status" value="1"/>
</dbReference>
<reference evidence="3" key="1">
    <citation type="submission" date="2016-06" db="EMBL/GenBank/DDBJ databases">
        <title>Parallel loss of symbiosis genes in relatives of nitrogen-fixing non-legume Parasponia.</title>
        <authorList>
            <person name="Van Velzen R."/>
            <person name="Holmer R."/>
            <person name="Bu F."/>
            <person name="Rutten L."/>
            <person name="Van Zeijl A."/>
            <person name="Liu W."/>
            <person name="Santuari L."/>
            <person name="Cao Q."/>
            <person name="Sharma T."/>
            <person name="Shen D."/>
            <person name="Roswanjaya Y."/>
            <person name="Wardhani T."/>
            <person name="Kalhor M.S."/>
            <person name="Jansen J."/>
            <person name="Van den Hoogen J."/>
            <person name="Gungor B."/>
            <person name="Hartog M."/>
            <person name="Hontelez J."/>
            <person name="Verver J."/>
            <person name="Yang W.-C."/>
            <person name="Schijlen E."/>
            <person name="Repin R."/>
            <person name="Schilthuizen M."/>
            <person name="Schranz E."/>
            <person name="Heidstra R."/>
            <person name="Miyata K."/>
            <person name="Fedorova E."/>
            <person name="Kohlen W."/>
            <person name="Bisseling T."/>
            <person name="Smit S."/>
            <person name="Geurts R."/>
        </authorList>
    </citation>
    <scope>NUCLEOTIDE SEQUENCE [LARGE SCALE GENOMIC DNA]</scope>
    <source>
        <strain evidence="3">cv. WU1-14</strain>
    </source>
</reference>
<keyword evidence="3" id="KW-1185">Reference proteome</keyword>
<feature type="domain" description="F-box" evidence="1">
    <location>
        <begin position="41"/>
        <end position="82"/>
    </location>
</feature>
<dbReference type="InterPro" id="IPR055290">
    <property type="entry name" value="At3g26010-like"/>
</dbReference>
<gene>
    <name evidence="2" type="ORF">PanWU01x14_093190</name>
</gene>
<comment type="caution">
    <text evidence="2">The sequence shown here is derived from an EMBL/GenBank/DDBJ whole genome shotgun (WGS) entry which is preliminary data.</text>
</comment>
<accession>A0A2P5D5Y3</accession>
<dbReference type="AlphaFoldDB" id="A0A2P5D5Y3"/>
<evidence type="ECO:0000313" key="2">
    <source>
        <dbReference type="EMBL" id="PON68712.1"/>
    </source>
</evidence>
<sequence length="430" mass="49329">MVELISKKRKTKIDDDDDDVLEKLFAAPESNAAAAKFMSIVTDDLLLEILIRLPDCRSIIQCSSVCKRWFSVISYRKYFIRTRFIDHSQQKPEQFLPCTVVFKYNHISAIYKKPFYQFFSEPSKILHGKSSSCTSNYLNFLPWPVLTKGSSKDLLHFSRSITEYYICNPLTRQWLPLPETPPNIATRCGIVCDPKSSLNTRYRVVLIYDDLGKQVNQFEVGINIFYSETGQWNPSTLLFSRNTIILSLSRVGWHRRAVASNGILYWLCGNNPELEGIVAFVPFNGTDHLKRWCLIQFPVGFCRGWRGQGLNLRIGVVQGRLRLSQMYRFKRVLGFVLKIWELVNCDYDNGDASCLLVHNVILAGVKANKMLVAAFHPVNGDVIFLFRDLDICQYDIGGEKIEKVDYAYLGAQSRFQAWLLALADLDVEIL</sequence>
<dbReference type="SUPFAM" id="SSF81383">
    <property type="entry name" value="F-box domain"/>
    <property type="match status" value="1"/>
</dbReference>
<dbReference type="SMART" id="SM00256">
    <property type="entry name" value="FBOX"/>
    <property type="match status" value="1"/>
</dbReference>
<dbReference type="Proteomes" id="UP000237105">
    <property type="component" value="Unassembled WGS sequence"/>
</dbReference>
<proteinExistence type="predicted"/>
<protein>
    <submittedName>
        <fullName evidence="2">F-box domain containing protein</fullName>
    </submittedName>
</protein>
<evidence type="ECO:0000313" key="3">
    <source>
        <dbReference type="Proteomes" id="UP000237105"/>
    </source>
</evidence>
<evidence type="ECO:0000259" key="1">
    <source>
        <dbReference type="SMART" id="SM00256"/>
    </source>
</evidence>
<dbReference type="PANTHER" id="PTHR35546:SF130">
    <property type="entry name" value="EXPRESSED PROTEIN"/>
    <property type="match status" value="1"/>
</dbReference>
<dbReference type="InterPro" id="IPR001810">
    <property type="entry name" value="F-box_dom"/>
</dbReference>
<dbReference type="InterPro" id="IPR036047">
    <property type="entry name" value="F-box-like_dom_sf"/>
</dbReference>
<dbReference type="PANTHER" id="PTHR35546">
    <property type="entry name" value="F-BOX PROTEIN INTERACTION DOMAIN PROTEIN-RELATED"/>
    <property type="match status" value="1"/>
</dbReference>
<dbReference type="OrthoDB" id="674184at2759"/>
<dbReference type="Pfam" id="PF24750">
    <property type="entry name" value="b-prop_At3g26010-like"/>
    <property type="match status" value="1"/>
</dbReference>
<dbReference type="EMBL" id="JXTB01000060">
    <property type="protein sequence ID" value="PON68712.1"/>
    <property type="molecule type" value="Genomic_DNA"/>
</dbReference>
<dbReference type="InterPro" id="IPR056592">
    <property type="entry name" value="Beta-prop_At3g26010-like"/>
</dbReference>
<name>A0A2P5D5Y3_PARAD</name>
<dbReference type="Gene3D" id="1.20.1280.50">
    <property type="match status" value="1"/>
</dbReference>